<proteinExistence type="predicted"/>
<feature type="domain" description="SRR1-like" evidence="2">
    <location>
        <begin position="77"/>
        <end position="236"/>
    </location>
</feature>
<dbReference type="Pfam" id="PF13456">
    <property type="entry name" value="RVT_3"/>
    <property type="match status" value="1"/>
</dbReference>
<gene>
    <name evidence="4" type="ORF">BDA96_06G156400</name>
</gene>
<reference evidence="4" key="2">
    <citation type="submission" date="2020-10" db="EMBL/GenBank/DDBJ databases">
        <authorList>
            <person name="Cooper E.A."/>
            <person name="Brenton Z.W."/>
            <person name="Flinn B.S."/>
            <person name="Jenkins J."/>
            <person name="Shu S."/>
            <person name="Flowers D."/>
            <person name="Luo F."/>
            <person name="Wang Y."/>
            <person name="Xia P."/>
            <person name="Barry K."/>
            <person name="Daum C."/>
            <person name="Lipzen A."/>
            <person name="Yoshinaga Y."/>
            <person name="Schmutz J."/>
            <person name="Saski C."/>
            <person name="Vermerris W."/>
            <person name="Kresovich S."/>
        </authorList>
    </citation>
    <scope>NUCLEOTIDE SEQUENCE</scope>
</reference>
<dbReference type="Proteomes" id="UP000807115">
    <property type="component" value="Chromosome 6"/>
</dbReference>
<feature type="domain" description="RNase H type-1" evidence="3">
    <location>
        <begin position="660"/>
        <end position="729"/>
    </location>
</feature>
<evidence type="ECO:0008006" key="6">
    <source>
        <dbReference type="Google" id="ProtNLM"/>
    </source>
</evidence>
<accession>A0A921QT60</accession>
<name>A0A921QT60_SORBI</name>
<dbReference type="InterPro" id="IPR040044">
    <property type="entry name" value="SRR1L"/>
</dbReference>
<feature type="compositionally biased region" description="Basic and acidic residues" evidence="1">
    <location>
        <begin position="767"/>
        <end position="783"/>
    </location>
</feature>
<dbReference type="GO" id="GO:0003676">
    <property type="term" value="F:nucleic acid binding"/>
    <property type="evidence" value="ECO:0007669"/>
    <property type="project" value="InterPro"/>
</dbReference>
<sequence>MVPDQEARFARGGVGSSLSGLAMEEFVMGDHARLVASMRHALELAVSSRLFAKLYSLFDSDATFRDALASVRGGSDAKRLRVVAYGLGGVQYSWAPRIRLALLLLLRVAFPDAIGDVELVCPTIAPVARWAMEELGCVVTASIQQCRQVCGPTLIFMPYADHVFFKNLLTLNWSADQLGKIVLLGHSFGTMVKMLELSISKQEKFGVTEQREKVRKLLAIKEYVNEFELCSELDGFWGDDCPYDELANESDDSQEQCGCMHCVANVERYAMISALPSSFSVHLFHFDPEIGMDHLVPDNHTTRVWSTVNIEMNYDAQLTGCHLNPSDAYIEDKDLMEAVSIIKEVHETMLDIKRSSVYTKFIDQLKDNPSIGDCISRMLGSHEYMTLVIYGLGSFEFDVKSQYQLAFALLLKEDKIFPVGDIELYDPALSPADVKSCFDLGIRVLLVNEQRHRRVEKPTIFYVPGLKFVGNLIEANLSPEYLNKMVLVSYGFKDGGESISGEFENWNCGCTRIVGSLSLERDRFLLATKDCIHEVISLENSDRELVGVSGLKLEFLEVDDDTDIYSKLPRLTLQEKIHLDFKLELEHNSFLSFDHVASLRMQLEERISRPFRDQCAFKDDVTPFWGHVFRHRLPVMKRTTWSPPPKGWVKLNFHGIGCSQGTPACIGGILHNDKGEVLSYYAGPVGDVDEIVASARALDMGLQNMIDLHEPVFKLIVEGDNLTVIRWCNVISCPPERECDLFSRISWCMNLRPSEAPAPDELPTECNKGDGSKDADYDNGQKDDDQEGGGASSESVIPPGWTRREYIAWQVEEGANQVTIRLARVGASLPGILIHQSTMCDCGNGMDMKNDEPDDTWFLCGFDMGDDIITRLT</sequence>
<evidence type="ECO:0000256" key="1">
    <source>
        <dbReference type="SAM" id="MobiDB-lite"/>
    </source>
</evidence>
<dbReference type="InterPro" id="IPR002156">
    <property type="entry name" value="RNaseH_domain"/>
</dbReference>
<dbReference type="AlphaFoldDB" id="A0A921QT60"/>
<reference evidence="4" key="1">
    <citation type="journal article" date="2019" name="BMC Genomics">
        <title>A new reference genome for Sorghum bicolor reveals high levels of sequence similarity between sweet and grain genotypes: implications for the genetics of sugar metabolism.</title>
        <authorList>
            <person name="Cooper E.A."/>
            <person name="Brenton Z.W."/>
            <person name="Flinn B.S."/>
            <person name="Jenkins J."/>
            <person name="Shu S."/>
            <person name="Flowers D."/>
            <person name="Luo F."/>
            <person name="Wang Y."/>
            <person name="Xia P."/>
            <person name="Barry K."/>
            <person name="Daum C."/>
            <person name="Lipzen A."/>
            <person name="Yoshinaga Y."/>
            <person name="Schmutz J."/>
            <person name="Saski C."/>
            <person name="Vermerris W."/>
            <person name="Kresovich S."/>
        </authorList>
    </citation>
    <scope>NUCLEOTIDE SEQUENCE</scope>
</reference>
<feature type="domain" description="SRR1-like" evidence="2">
    <location>
        <begin position="380"/>
        <end position="489"/>
    </location>
</feature>
<organism evidence="4 5">
    <name type="scientific">Sorghum bicolor</name>
    <name type="common">Sorghum</name>
    <name type="synonym">Sorghum vulgare</name>
    <dbReference type="NCBI Taxonomy" id="4558"/>
    <lineage>
        <taxon>Eukaryota</taxon>
        <taxon>Viridiplantae</taxon>
        <taxon>Streptophyta</taxon>
        <taxon>Embryophyta</taxon>
        <taxon>Tracheophyta</taxon>
        <taxon>Spermatophyta</taxon>
        <taxon>Magnoliopsida</taxon>
        <taxon>Liliopsida</taxon>
        <taxon>Poales</taxon>
        <taxon>Poaceae</taxon>
        <taxon>PACMAD clade</taxon>
        <taxon>Panicoideae</taxon>
        <taxon>Andropogonodae</taxon>
        <taxon>Andropogoneae</taxon>
        <taxon>Sorghinae</taxon>
        <taxon>Sorghum</taxon>
    </lineage>
</organism>
<protein>
    <recommendedName>
        <fullName evidence="6">SRR1-like domain-containing protein</fullName>
    </recommendedName>
</protein>
<dbReference type="GO" id="GO:0004523">
    <property type="term" value="F:RNA-DNA hybrid ribonuclease activity"/>
    <property type="evidence" value="ECO:0007669"/>
    <property type="project" value="InterPro"/>
</dbReference>
<dbReference type="EMBL" id="CM027685">
    <property type="protein sequence ID" value="KAG0526567.1"/>
    <property type="molecule type" value="Genomic_DNA"/>
</dbReference>
<evidence type="ECO:0000313" key="4">
    <source>
        <dbReference type="EMBL" id="KAG0526567.1"/>
    </source>
</evidence>
<comment type="caution">
    <text evidence="4">The sequence shown here is derived from an EMBL/GenBank/DDBJ whole genome shotgun (WGS) entry which is preliminary data.</text>
</comment>
<dbReference type="InterPro" id="IPR012942">
    <property type="entry name" value="SRR1-like"/>
</dbReference>
<evidence type="ECO:0000259" key="2">
    <source>
        <dbReference type="Pfam" id="PF07985"/>
    </source>
</evidence>
<evidence type="ECO:0000259" key="3">
    <source>
        <dbReference type="Pfam" id="PF13456"/>
    </source>
</evidence>
<dbReference type="Pfam" id="PF07985">
    <property type="entry name" value="SRR1"/>
    <property type="match status" value="2"/>
</dbReference>
<dbReference type="PANTHER" id="PTHR28626:SF7">
    <property type="entry name" value="OS04G0588900 PROTEIN"/>
    <property type="match status" value="1"/>
</dbReference>
<evidence type="ECO:0000313" key="5">
    <source>
        <dbReference type="Proteomes" id="UP000807115"/>
    </source>
</evidence>
<dbReference type="PANTHER" id="PTHR28626">
    <property type="entry name" value="SRR1-LIKE PROTEIN"/>
    <property type="match status" value="1"/>
</dbReference>
<feature type="region of interest" description="Disordered" evidence="1">
    <location>
        <begin position="757"/>
        <end position="798"/>
    </location>
</feature>